<evidence type="ECO:0000313" key="1">
    <source>
        <dbReference type="EMBL" id="MFC0274188.1"/>
    </source>
</evidence>
<organism evidence="1 2">
    <name type="scientific">Metabacillus herbersteinensis</name>
    <dbReference type="NCBI Taxonomy" id="283816"/>
    <lineage>
        <taxon>Bacteria</taxon>
        <taxon>Bacillati</taxon>
        <taxon>Bacillota</taxon>
        <taxon>Bacilli</taxon>
        <taxon>Bacillales</taxon>
        <taxon>Bacillaceae</taxon>
        <taxon>Metabacillus</taxon>
    </lineage>
</organism>
<protein>
    <submittedName>
        <fullName evidence="1">Uncharacterized protein</fullName>
    </submittedName>
</protein>
<name>A0ABV6GKH4_9BACI</name>
<sequence length="53" mass="5985">MRILPLTYCIRNKSPLAVGVLVNPDFTIQAAGFYYSADVSTEEETIRFIMLCI</sequence>
<comment type="caution">
    <text evidence="1">The sequence shown here is derived from an EMBL/GenBank/DDBJ whole genome shotgun (WGS) entry which is preliminary data.</text>
</comment>
<dbReference type="RefSeq" id="WP_378938199.1">
    <property type="nucleotide sequence ID" value="NZ_JBHLVO010000031.1"/>
</dbReference>
<proteinExistence type="predicted"/>
<gene>
    <name evidence="1" type="ORF">ACFFIX_22835</name>
</gene>
<accession>A0ABV6GKH4</accession>
<dbReference type="EMBL" id="JBHLVO010000031">
    <property type="protein sequence ID" value="MFC0274188.1"/>
    <property type="molecule type" value="Genomic_DNA"/>
</dbReference>
<keyword evidence="2" id="KW-1185">Reference proteome</keyword>
<dbReference type="Proteomes" id="UP001589854">
    <property type="component" value="Unassembled WGS sequence"/>
</dbReference>
<reference evidence="1 2" key="1">
    <citation type="submission" date="2024-09" db="EMBL/GenBank/DDBJ databases">
        <authorList>
            <person name="Sun Q."/>
            <person name="Mori K."/>
        </authorList>
    </citation>
    <scope>NUCLEOTIDE SEQUENCE [LARGE SCALE GENOMIC DNA]</scope>
    <source>
        <strain evidence="1 2">CCM 7228</strain>
    </source>
</reference>
<evidence type="ECO:0000313" key="2">
    <source>
        <dbReference type="Proteomes" id="UP001589854"/>
    </source>
</evidence>